<proteinExistence type="predicted"/>
<accession>A0ABP0Z813</accession>
<gene>
    <name evidence="1" type="ORF">CITCOLO1_LOCUS20322</name>
</gene>
<keyword evidence="2" id="KW-1185">Reference proteome</keyword>
<protein>
    <submittedName>
        <fullName evidence="1">Uncharacterized protein</fullName>
    </submittedName>
</protein>
<dbReference type="Proteomes" id="UP001642487">
    <property type="component" value="Chromosome 8"/>
</dbReference>
<name>A0ABP0Z813_9ROSI</name>
<organism evidence="1 2">
    <name type="scientific">Citrullus colocynthis</name>
    <name type="common">colocynth</name>
    <dbReference type="NCBI Taxonomy" id="252529"/>
    <lineage>
        <taxon>Eukaryota</taxon>
        <taxon>Viridiplantae</taxon>
        <taxon>Streptophyta</taxon>
        <taxon>Embryophyta</taxon>
        <taxon>Tracheophyta</taxon>
        <taxon>Spermatophyta</taxon>
        <taxon>Magnoliopsida</taxon>
        <taxon>eudicotyledons</taxon>
        <taxon>Gunneridae</taxon>
        <taxon>Pentapetalae</taxon>
        <taxon>rosids</taxon>
        <taxon>fabids</taxon>
        <taxon>Cucurbitales</taxon>
        <taxon>Cucurbitaceae</taxon>
        <taxon>Benincaseae</taxon>
        <taxon>Citrullus</taxon>
    </lineage>
</organism>
<reference evidence="1 2" key="1">
    <citation type="submission" date="2024-03" db="EMBL/GenBank/DDBJ databases">
        <authorList>
            <person name="Gkanogiannis A."/>
            <person name="Becerra Lopez-Lavalle L."/>
        </authorList>
    </citation>
    <scope>NUCLEOTIDE SEQUENCE [LARGE SCALE GENOMIC DNA]</scope>
</reference>
<evidence type="ECO:0000313" key="2">
    <source>
        <dbReference type="Proteomes" id="UP001642487"/>
    </source>
</evidence>
<evidence type="ECO:0000313" key="1">
    <source>
        <dbReference type="EMBL" id="CAK9327925.1"/>
    </source>
</evidence>
<sequence length="161" mass="17867">MTNLVGACKTILPQSSHSSSSSSFGSEQDYRVVSRDTSLKTMHESGEILTKKLENVKKSVMFRLIIIKVLWTVEITKKLNVVPELEEAVLDIGNKTVVGDSNISIDSNLDDGIPLSTLVAKEKPVTKDVNASSKTSKEASNKKDFERSFRIIKRLRAKEQN</sequence>
<dbReference type="EMBL" id="OZ021742">
    <property type="protein sequence ID" value="CAK9327925.1"/>
    <property type="molecule type" value="Genomic_DNA"/>
</dbReference>